<dbReference type="OrthoDB" id="274376at2"/>
<sequence length="405" mass="43695">MIRLKKLFKRTAISLLLVISVMILIVAFATWRAAREVEARLAPLRESGKPISIQDLKPSPVPAAQNAAKVVQHYDDPLRKFDRLSAEAIAQIETETETETQRNAATIRVAKSVAQEFPELNDALRAASELPAYQLDSNDLGEPSAMADQLINPKVSPRTIVRALYAHGLMSLAAGDTDEALRDAIAILNWSQHVARQPLLVSHLIATACYAQGIELAAKCLDAGDASPALRTAFLAICADESSMRANFADSLDSERAFGISSFDSLPFSRFQWMLGELALYLDAIHDFESFADAPTGIAPEGPTTSSTFAGLIWPSLQQGFLALRRQQALSRAIRILAAWQAAGSDRGATFADLDLPDSVVIDPYTGLPMKMQVAADTITLYSVGKDMLDDGGSIAEGLDIGIAL</sequence>
<reference evidence="2 3" key="1">
    <citation type="submission" date="2019-02" db="EMBL/GenBank/DDBJ databases">
        <title>Deep-cultivation of Planctomycetes and their phenomic and genomic characterization uncovers novel biology.</title>
        <authorList>
            <person name="Wiegand S."/>
            <person name="Jogler M."/>
            <person name="Boedeker C."/>
            <person name="Pinto D."/>
            <person name="Vollmers J."/>
            <person name="Rivas-Marin E."/>
            <person name="Kohn T."/>
            <person name="Peeters S.H."/>
            <person name="Heuer A."/>
            <person name="Rast P."/>
            <person name="Oberbeckmann S."/>
            <person name="Bunk B."/>
            <person name="Jeske O."/>
            <person name="Meyerdierks A."/>
            <person name="Storesund J.E."/>
            <person name="Kallscheuer N."/>
            <person name="Luecker S."/>
            <person name="Lage O.M."/>
            <person name="Pohl T."/>
            <person name="Merkel B.J."/>
            <person name="Hornburger P."/>
            <person name="Mueller R.-W."/>
            <person name="Bruemmer F."/>
            <person name="Labrenz M."/>
            <person name="Spormann A.M."/>
            <person name="Op Den Camp H."/>
            <person name="Overmann J."/>
            <person name="Amann R."/>
            <person name="Jetten M.S.M."/>
            <person name="Mascher T."/>
            <person name="Medema M.H."/>
            <person name="Devos D.P."/>
            <person name="Kaster A.-K."/>
            <person name="Ovreas L."/>
            <person name="Rohde M."/>
            <person name="Galperin M.Y."/>
            <person name="Jogler C."/>
        </authorList>
    </citation>
    <scope>NUCLEOTIDE SEQUENCE [LARGE SCALE GENOMIC DNA]</scope>
    <source>
        <strain evidence="2 3">Pla52o</strain>
    </source>
</reference>
<evidence type="ECO:0000313" key="2">
    <source>
        <dbReference type="EMBL" id="TWU26719.1"/>
    </source>
</evidence>
<organism evidence="2 3">
    <name type="scientific">Novipirellula galeiformis</name>
    <dbReference type="NCBI Taxonomy" id="2528004"/>
    <lineage>
        <taxon>Bacteria</taxon>
        <taxon>Pseudomonadati</taxon>
        <taxon>Planctomycetota</taxon>
        <taxon>Planctomycetia</taxon>
        <taxon>Pirellulales</taxon>
        <taxon>Pirellulaceae</taxon>
        <taxon>Novipirellula</taxon>
    </lineage>
</organism>
<dbReference type="RefSeq" id="WP_146593019.1">
    <property type="nucleotide sequence ID" value="NZ_SJPT01000001.1"/>
</dbReference>
<gene>
    <name evidence="2" type="ORF">Pla52o_05720</name>
</gene>
<feature type="transmembrane region" description="Helical" evidence="1">
    <location>
        <begin position="12"/>
        <end position="31"/>
    </location>
</feature>
<keyword evidence="1" id="KW-0472">Membrane</keyword>
<dbReference type="AlphaFoldDB" id="A0A5C6CVH5"/>
<name>A0A5C6CVH5_9BACT</name>
<accession>A0A5C6CVH5</accession>
<keyword evidence="1" id="KW-1133">Transmembrane helix</keyword>
<dbReference type="Proteomes" id="UP000316304">
    <property type="component" value="Unassembled WGS sequence"/>
</dbReference>
<proteinExistence type="predicted"/>
<evidence type="ECO:0000256" key="1">
    <source>
        <dbReference type="SAM" id="Phobius"/>
    </source>
</evidence>
<comment type="caution">
    <text evidence="2">The sequence shown here is derived from an EMBL/GenBank/DDBJ whole genome shotgun (WGS) entry which is preliminary data.</text>
</comment>
<keyword evidence="1" id="KW-0812">Transmembrane</keyword>
<dbReference type="EMBL" id="SJPT01000001">
    <property type="protein sequence ID" value="TWU26719.1"/>
    <property type="molecule type" value="Genomic_DNA"/>
</dbReference>
<evidence type="ECO:0000313" key="3">
    <source>
        <dbReference type="Proteomes" id="UP000316304"/>
    </source>
</evidence>
<protein>
    <submittedName>
        <fullName evidence="2">Uncharacterized protein</fullName>
    </submittedName>
</protein>
<keyword evidence="3" id="KW-1185">Reference proteome</keyword>